<dbReference type="RefSeq" id="WP_097008542.1">
    <property type="nucleotide sequence ID" value="NZ_OBEJ01000002.1"/>
</dbReference>
<dbReference type="InterPro" id="IPR006379">
    <property type="entry name" value="HAD-SF_hydro_IIB"/>
</dbReference>
<evidence type="ECO:0000256" key="4">
    <source>
        <dbReference type="RuleBase" id="RU361117"/>
    </source>
</evidence>
<evidence type="ECO:0000313" key="5">
    <source>
        <dbReference type="EMBL" id="SNZ12263.1"/>
    </source>
</evidence>
<dbReference type="InterPro" id="IPR003337">
    <property type="entry name" value="Trehalose_PPase"/>
</dbReference>
<organism evidence="5 6">
    <name type="scientific">Natronoarchaeum philippinense</name>
    <dbReference type="NCBI Taxonomy" id="558529"/>
    <lineage>
        <taxon>Archaea</taxon>
        <taxon>Methanobacteriati</taxon>
        <taxon>Methanobacteriota</taxon>
        <taxon>Stenosarchaea group</taxon>
        <taxon>Halobacteria</taxon>
        <taxon>Halobacteriales</taxon>
        <taxon>Natronoarchaeaceae</taxon>
    </lineage>
</organism>
<dbReference type="EC" id="3.1.3.12" evidence="4"/>
<evidence type="ECO:0000256" key="2">
    <source>
        <dbReference type="ARBA" id="ARBA00008770"/>
    </source>
</evidence>
<dbReference type="InterPro" id="IPR023214">
    <property type="entry name" value="HAD_sf"/>
</dbReference>
<evidence type="ECO:0000256" key="3">
    <source>
        <dbReference type="ARBA" id="ARBA00022801"/>
    </source>
</evidence>
<dbReference type="Proteomes" id="UP000219453">
    <property type="component" value="Unassembled WGS sequence"/>
</dbReference>
<accession>A0A285NTM9</accession>
<evidence type="ECO:0000313" key="6">
    <source>
        <dbReference type="Proteomes" id="UP000219453"/>
    </source>
</evidence>
<dbReference type="OrthoDB" id="70105at2157"/>
<dbReference type="UniPathway" id="UPA00299"/>
<reference evidence="5 6" key="1">
    <citation type="submission" date="2017-09" db="EMBL/GenBank/DDBJ databases">
        <authorList>
            <person name="Ehlers B."/>
            <person name="Leendertz F.H."/>
        </authorList>
    </citation>
    <scope>NUCLEOTIDE SEQUENCE [LARGE SCALE GENOMIC DNA]</scope>
    <source>
        <strain evidence="5 6">DSM 27208</strain>
    </source>
</reference>
<dbReference type="EMBL" id="OBEJ01000002">
    <property type="protein sequence ID" value="SNZ12263.1"/>
    <property type="molecule type" value="Genomic_DNA"/>
</dbReference>
<dbReference type="PANTHER" id="PTHR43768">
    <property type="entry name" value="TREHALOSE 6-PHOSPHATE PHOSPHATASE"/>
    <property type="match status" value="1"/>
</dbReference>
<dbReference type="Pfam" id="PF02358">
    <property type="entry name" value="Trehalose_PPase"/>
    <property type="match status" value="1"/>
</dbReference>
<keyword evidence="4" id="KW-0479">Metal-binding</keyword>
<comment type="pathway">
    <text evidence="1 4">Glycan biosynthesis; trehalose biosynthesis.</text>
</comment>
<gene>
    <name evidence="5" type="ORF">SAMN06269185_1580</name>
</gene>
<keyword evidence="6" id="KW-1185">Reference proteome</keyword>
<dbReference type="GO" id="GO:0005992">
    <property type="term" value="P:trehalose biosynthetic process"/>
    <property type="evidence" value="ECO:0007669"/>
    <property type="project" value="UniProtKB-UniPathway"/>
</dbReference>
<proteinExistence type="inferred from homology"/>
<keyword evidence="4" id="KW-0460">Magnesium</keyword>
<dbReference type="Gene3D" id="3.30.70.1020">
    <property type="entry name" value="Trehalose-6-phosphate phosphatase related protein, domain 2"/>
    <property type="match status" value="1"/>
</dbReference>
<keyword evidence="3 4" id="KW-0378">Hydrolase</keyword>
<comment type="function">
    <text evidence="4">Removes the phosphate from trehalose 6-phosphate to produce free trehalose.</text>
</comment>
<dbReference type="SUPFAM" id="SSF56784">
    <property type="entry name" value="HAD-like"/>
    <property type="match status" value="1"/>
</dbReference>
<comment type="cofactor">
    <cofactor evidence="4">
        <name>Mg(2+)</name>
        <dbReference type="ChEBI" id="CHEBI:18420"/>
    </cofactor>
</comment>
<dbReference type="Gene3D" id="3.40.50.1000">
    <property type="entry name" value="HAD superfamily/HAD-like"/>
    <property type="match status" value="1"/>
</dbReference>
<sequence length="282" mass="29428">MGGDDAVPATLRSTFERRLDRADGLLFLADFDGTLAPIVEDPTTATPLDGVPESLRALRDTDRIAVGLVSGRALADLRERAGVSGVHYAGNHGLELQAPAAEGEDADPEIEIHPDAAAAADAVGEVAGDVASRIDGIDGAAVEDKGVTATVHYRGVDESAVPNVQRAVEAAVADADADLRITSGKKIFEIRPAVDWDKGAAVEWLRDRLVPDDERWLTVYVGDDVTDEDAFAALDDGVGIAVGRTETAAEHALSDPEAVRALVGWLAGTGRRHVAGDADGEA</sequence>
<dbReference type="AlphaFoldDB" id="A0A285NTM9"/>
<dbReference type="PANTHER" id="PTHR43768:SF3">
    <property type="entry name" value="TREHALOSE 6-PHOSPHATE PHOSPHATASE"/>
    <property type="match status" value="1"/>
</dbReference>
<dbReference type="InterPro" id="IPR044651">
    <property type="entry name" value="OTSB-like"/>
</dbReference>
<name>A0A285NTM9_NATPI</name>
<comment type="catalytic activity">
    <reaction evidence="4">
        <text>alpha,alpha-trehalose 6-phosphate + H2O = alpha,alpha-trehalose + phosphate</text>
        <dbReference type="Rhea" id="RHEA:23420"/>
        <dbReference type="ChEBI" id="CHEBI:15377"/>
        <dbReference type="ChEBI" id="CHEBI:16551"/>
        <dbReference type="ChEBI" id="CHEBI:43474"/>
        <dbReference type="ChEBI" id="CHEBI:58429"/>
        <dbReference type="EC" id="3.1.3.12"/>
    </reaction>
</comment>
<dbReference type="NCBIfam" id="TIGR00685">
    <property type="entry name" value="T6PP"/>
    <property type="match status" value="1"/>
</dbReference>
<dbReference type="InterPro" id="IPR036412">
    <property type="entry name" value="HAD-like_sf"/>
</dbReference>
<evidence type="ECO:0000256" key="1">
    <source>
        <dbReference type="ARBA" id="ARBA00005199"/>
    </source>
</evidence>
<comment type="similarity">
    <text evidence="2 4">Belongs to the trehalose phosphatase family.</text>
</comment>
<dbReference type="GO" id="GO:0004805">
    <property type="term" value="F:trehalose-phosphatase activity"/>
    <property type="evidence" value="ECO:0007669"/>
    <property type="project" value="UniProtKB-EC"/>
</dbReference>
<dbReference type="GO" id="GO:0046872">
    <property type="term" value="F:metal ion binding"/>
    <property type="evidence" value="ECO:0007669"/>
    <property type="project" value="UniProtKB-KW"/>
</dbReference>
<dbReference type="NCBIfam" id="TIGR01484">
    <property type="entry name" value="HAD-SF-IIB"/>
    <property type="match status" value="1"/>
</dbReference>
<protein>
    <recommendedName>
        <fullName evidence="4">Trehalose 6-phosphate phosphatase</fullName>
        <ecNumber evidence="4">3.1.3.12</ecNumber>
    </recommendedName>
</protein>